<comment type="caution">
    <text evidence="2">The sequence shown here is derived from an EMBL/GenBank/DDBJ whole genome shotgun (WGS) entry which is preliminary data.</text>
</comment>
<gene>
    <name evidence="2" type="ORF">TI39_contig4321g00002</name>
</gene>
<dbReference type="AlphaFoldDB" id="A0A0F4GB51"/>
<dbReference type="Proteomes" id="UP000033647">
    <property type="component" value="Unassembled WGS sequence"/>
</dbReference>
<feature type="compositionally biased region" description="Polar residues" evidence="1">
    <location>
        <begin position="70"/>
        <end position="81"/>
    </location>
</feature>
<keyword evidence="3" id="KW-1185">Reference proteome</keyword>
<evidence type="ECO:0000313" key="2">
    <source>
        <dbReference type="EMBL" id="KJX93415.1"/>
    </source>
</evidence>
<dbReference type="EMBL" id="LAFY01004280">
    <property type="protein sequence ID" value="KJX93415.1"/>
    <property type="molecule type" value="Genomic_DNA"/>
</dbReference>
<protein>
    <submittedName>
        <fullName evidence="2">Uncharacterized protein</fullName>
    </submittedName>
</protein>
<evidence type="ECO:0000313" key="3">
    <source>
        <dbReference type="Proteomes" id="UP000033647"/>
    </source>
</evidence>
<sequence length="93" mass="9956">MASPSPDDELLLILLRNLQNASSTFGENSQPYQDILSTVNEHLQDMKRKGVTTNIAQARGLLGDVEATADSTPAASSNSNPFGALAFRPRPKS</sequence>
<reference evidence="2 3" key="1">
    <citation type="submission" date="2015-03" db="EMBL/GenBank/DDBJ databases">
        <title>RNA-seq based gene annotation and comparative genomics of four Zymoseptoria species reveal species-specific pathogenicity related genes and transposable element activity.</title>
        <authorList>
            <person name="Grandaubert J."/>
            <person name="Bhattacharyya A."/>
            <person name="Stukenbrock E.H."/>
        </authorList>
    </citation>
    <scope>NUCLEOTIDE SEQUENCE [LARGE SCALE GENOMIC DNA]</scope>
    <source>
        <strain evidence="2 3">Zb18110</strain>
    </source>
</reference>
<feature type="region of interest" description="Disordered" evidence="1">
    <location>
        <begin position="70"/>
        <end position="93"/>
    </location>
</feature>
<organism evidence="2 3">
    <name type="scientific">Zymoseptoria brevis</name>
    <dbReference type="NCBI Taxonomy" id="1047168"/>
    <lineage>
        <taxon>Eukaryota</taxon>
        <taxon>Fungi</taxon>
        <taxon>Dikarya</taxon>
        <taxon>Ascomycota</taxon>
        <taxon>Pezizomycotina</taxon>
        <taxon>Dothideomycetes</taxon>
        <taxon>Dothideomycetidae</taxon>
        <taxon>Mycosphaerellales</taxon>
        <taxon>Mycosphaerellaceae</taxon>
        <taxon>Zymoseptoria</taxon>
    </lineage>
</organism>
<accession>A0A0F4GB51</accession>
<proteinExistence type="predicted"/>
<dbReference type="OrthoDB" id="3650686at2759"/>
<evidence type="ECO:0000256" key="1">
    <source>
        <dbReference type="SAM" id="MobiDB-lite"/>
    </source>
</evidence>
<name>A0A0F4GB51_9PEZI</name>